<reference evidence="1 2" key="1">
    <citation type="submission" date="2018-07" db="EMBL/GenBank/DDBJ databases">
        <title>Genomic Encyclopedia of Type Strains, Phase III (KMG-III): the genomes of soil and plant-associated and newly described type strains.</title>
        <authorList>
            <person name="Whitman W."/>
        </authorList>
    </citation>
    <scope>NUCLEOTIDE SEQUENCE [LARGE SCALE GENOMIC DNA]</scope>
    <source>
        <strain evidence="1 2">CECT 8236</strain>
    </source>
</reference>
<proteinExistence type="predicted"/>
<accession>A0A3D9IS58</accession>
<dbReference type="OrthoDB" id="2611783at2"/>
<dbReference type="AlphaFoldDB" id="A0A3D9IS58"/>
<dbReference type="Proteomes" id="UP000256869">
    <property type="component" value="Unassembled WGS sequence"/>
</dbReference>
<protein>
    <submittedName>
        <fullName evidence="1">Uncharacterized protein</fullName>
    </submittedName>
</protein>
<keyword evidence="2" id="KW-1185">Reference proteome</keyword>
<evidence type="ECO:0000313" key="1">
    <source>
        <dbReference type="EMBL" id="RED64594.1"/>
    </source>
</evidence>
<sequence length="143" mass="16246">MGEEERITSIQIYQFDNPHGLHYGTCKQGNEHCQYGLLRITCCGHTGWAKCTLSADLKKIDLVQWASFLQNFRKPTLEEAYETVNQHRDCWGIAKTELVREALNDLDAHLHGKESPVRLGIDPNGLLEPDALIVNCLAHYENL</sequence>
<name>A0A3D9IS58_9BACL</name>
<dbReference type="RefSeq" id="WP_115991381.1">
    <property type="nucleotide sequence ID" value="NZ_QRDY01000002.1"/>
</dbReference>
<evidence type="ECO:0000313" key="2">
    <source>
        <dbReference type="Proteomes" id="UP000256869"/>
    </source>
</evidence>
<gene>
    <name evidence="1" type="ORF">DFP95_1029</name>
</gene>
<comment type="caution">
    <text evidence="1">The sequence shown here is derived from an EMBL/GenBank/DDBJ whole genome shotgun (WGS) entry which is preliminary data.</text>
</comment>
<dbReference type="EMBL" id="QRDY01000002">
    <property type="protein sequence ID" value="RED64594.1"/>
    <property type="molecule type" value="Genomic_DNA"/>
</dbReference>
<organism evidence="1 2">
    <name type="scientific">Cohnella lupini</name>
    <dbReference type="NCBI Taxonomy" id="1294267"/>
    <lineage>
        <taxon>Bacteria</taxon>
        <taxon>Bacillati</taxon>
        <taxon>Bacillota</taxon>
        <taxon>Bacilli</taxon>
        <taxon>Bacillales</taxon>
        <taxon>Paenibacillaceae</taxon>
        <taxon>Cohnella</taxon>
    </lineage>
</organism>